<accession>A0A8J3YES1</accession>
<dbReference type="RefSeq" id="WP_203941914.1">
    <property type="nucleotide sequence ID" value="NZ_BAAAGJ010000008.1"/>
</dbReference>
<organism evidence="2 3">
    <name type="scientific">Spirilliplanes yamanashiensis</name>
    <dbReference type="NCBI Taxonomy" id="42233"/>
    <lineage>
        <taxon>Bacteria</taxon>
        <taxon>Bacillati</taxon>
        <taxon>Actinomycetota</taxon>
        <taxon>Actinomycetes</taxon>
        <taxon>Micromonosporales</taxon>
        <taxon>Micromonosporaceae</taxon>
        <taxon>Spirilliplanes</taxon>
    </lineage>
</organism>
<feature type="transmembrane region" description="Helical" evidence="1">
    <location>
        <begin position="114"/>
        <end position="131"/>
    </location>
</feature>
<evidence type="ECO:0000313" key="2">
    <source>
        <dbReference type="EMBL" id="GIJ06754.1"/>
    </source>
</evidence>
<evidence type="ECO:0000313" key="3">
    <source>
        <dbReference type="Proteomes" id="UP000652013"/>
    </source>
</evidence>
<feature type="transmembrane region" description="Helical" evidence="1">
    <location>
        <begin position="20"/>
        <end position="40"/>
    </location>
</feature>
<keyword evidence="1" id="KW-0472">Membrane</keyword>
<keyword evidence="1" id="KW-1133">Transmembrane helix</keyword>
<name>A0A8J3YES1_9ACTN</name>
<reference evidence="2" key="1">
    <citation type="submission" date="2021-01" db="EMBL/GenBank/DDBJ databases">
        <title>Whole genome shotgun sequence of Spirilliplanes yamanashiensis NBRC 15828.</title>
        <authorList>
            <person name="Komaki H."/>
            <person name="Tamura T."/>
        </authorList>
    </citation>
    <scope>NUCLEOTIDE SEQUENCE</scope>
    <source>
        <strain evidence="2">NBRC 15828</strain>
    </source>
</reference>
<keyword evidence="1" id="KW-0812">Transmembrane</keyword>
<comment type="caution">
    <text evidence="2">The sequence shown here is derived from an EMBL/GenBank/DDBJ whole genome shotgun (WGS) entry which is preliminary data.</text>
</comment>
<keyword evidence="3" id="KW-1185">Reference proteome</keyword>
<dbReference type="EMBL" id="BOOY01000046">
    <property type="protein sequence ID" value="GIJ06754.1"/>
    <property type="molecule type" value="Genomic_DNA"/>
</dbReference>
<evidence type="ECO:0000256" key="1">
    <source>
        <dbReference type="SAM" id="Phobius"/>
    </source>
</evidence>
<dbReference type="Proteomes" id="UP000652013">
    <property type="component" value="Unassembled WGS sequence"/>
</dbReference>
<feature type="transmembrane region" description="Helical" evidence="1">
    <location>
        <begin position="60"/>
        <end position="83"/>
    </location>
</feature>
<proteinExistence type="predicted"/>
<dbReference type="AlphaFoldDB" id="A0A8J3YES1"/>
<protein>
    <submittedName>
        <fullName evidence="2">Uncharacterized protein</fullName>
    </submittedName>
</protein>
<gene>
    <name evidence="2" type="ORF">Sya03_61060</name>
</gene>
<sequence length="145" mass="14791">MAIRHPGVPGTRRTALGTALAALEAVVGLSAVYGGVMLIADAWHLPVADLRPLPLHSWVLPGVALLLAVALPMGAAAAGLWLARPWGPRASVGAGAVLTAWVAGQVAVIGPQMILQAVLLVVGLVVMVLGARLSRAHRPVVAAHR</sequence>
<feature type="transmembrane region" description="Helical" evidence="1">
    <location>
        <begin position="90"/>
        <end position="108"/>
    </location>
</feature>